<dbReference type="EMBL" id="WIUZ02000001">
    <property type="protein sequence ID" value="KAF9792029.1"/>
    <property type="molecule type" value="Genomic_DNA"/>
</dbReference>
<reference evidence="4" key="2">
    <citation type="submission" date="2020-11" db="EMBL/GenBank/DDBJ databases">
        <authorList>
            <consortium name="DOE Joint Genome Institute"/>
            <person name="Kuo A."/>
            <person name="Miyauchi S."/>
            <person name="Kiss E."/>
            <person name="Drula E."/>
            <person name="Kohler A."/>
            <person name="Sanchez-Garcia M."/>
            <person name="Andreopoulos B."/>
            <person name="Barry K.W."/>
            <person name="Bonito G."/>
            <person name="Buee M."/>
            <person name="Carver A."/>
            <person name="Chen C."/>
            <person name="Cichocki N."/>
            <person name="Clum A."/>
            <person name="Culley D."/>
            <person name="Crous P.W."/>
            <person name="Fauchery L."/>
            <person name="Girlanda M."/>
            <person name="Hayes R."/>
            <person name="Keri Z."/>
            <person name="Labutti K."/>
            <person name="Lipzen A."/>
            <person name="Lombard V."/>
            <person name="Magnuson J."/>
            <person name="Maillard F."/>
            <person name="Morin E."/>
            <person name="Murat C."/>
            <person name="Nolan M."/>
            <person name="Ohm R."/>
            <person name="Pangilinan J."/>
            <person name="Pereira M."/>
            <person name="Perotto S."/>
            <person name="Peter M."/>
            <person name="Riley R."/>
            <person name="Sitrit Y."/>
            <person name="Stielow B."/>
            <person name="Szollosi G."/>
            <person name="Zifcakova L."/>
            <person name="Stursova M."/>
            <person name="Spatafora J.W."/>
            <person name="Tedersoo L."/>
            <person name="Vaario L.-M."/>
            <person name="Yamada A."/>
            <person name="Yan M."/>
            <person name="Wang P."/>
            <person name="Xu J."/>
            <person name="Bruns T."/>
            <person name="Baldrian P."/>
            <person name="Vilgalys R."/>
            <person name="Henrissat B."/>
            <person name="Grigoriev I.V."/>
            <person name="Hibbett D."/>
            <person name="Nagy L.G."/>
            <person name="Martin F.M."/>
        </authorList>
    </citation>
    <scope>NUCLEOTIDE SEQUENCE</scope>
    <source>
        <strain evidence="4">UH-Tt-Lm1</strain>
    </source>
</reference>
<feature type="region of interest" description="Disordered" evidence="2">
    <location>
        <begin position="1"/>
        <end position="21"/>
    </location>
</feature>
<sequence length="591" mass="66957">MVRRLAPRNSNPSSHSNGRMSSRCGEIVKWKRLMHPNIVPFLGITNRPIHLVWARAPGVELSRYINNHPDSNRLDLLIGIADGLNYLHSHNVIHQDLGGPNIIVNDSGRPCIAEYGLGEVFGRESRARFRRCMQWADPYLNWQTWRKGDVFSFAMVMVEAFTGQAPFFPKPKPVALLALTRRKRPKRPTHVDLTAKLWALVKRCWDDDWLDRPKMSEVLEILCDCRNNARVLVPVLPPASSDWFLQITNEILDLTDQVASVALFGPIGAGKTFVAHSVLENNRTKAKFGENRYFMCCDGLENSLEGFIKRLSYTIHTDATQLESHLRSSPPIILLLDGVDFVLDPLAPEVEEIYAMIEDFGSYENVCLVTTSRIYPDIHGFHRVEVPTPTEGGARDIFYSLCNLARSPTVDTLIAKLDFHLFSVELFARTISKNSWDEQTLLKMWDDPKGVLRKTYYETLKDTIEPVFCFPRVKELGPKARDVLEAIASFRSGIGEDQLERIFHGTGGVREVVDVLCRFSLVHRRGGALKMLSPLQFYFLESMIVNAETEEVTKPVCMAAQGGMSSLGLLHGRRVTFFFGSVPYLYRRTTG</sequence>
<dbReference type="PANTHER" id="PTHR44329">
    <property type="entry name" value="SERINE/THREONINE-PROTEIN KINASE TNNI3K-RELATED"/>
    <property type="match status" value="1"/>
</dbReference>
<evidence type="ECO:0000256" key="1">
    <source>
        <dbReference type="ARBA" id="ARBA00008171"/>
    </source>
</evidence>
<evidence type="ECO:0000259" key="3">
    <source>
        <dbReference type="PROSITE" id="PS50011"/>
    </source>
</evidence>
<dbReference type="Gene3D" id="1.10.510.10">
    <property type="entry name" value="Transferase(Phosphotransferase) domain 1"/>
    <property type="match status" value="1"/>
</dbReference>
<dbReference type="SUPFAM" id="SSF52540">
    <property type="entry name" value="P-loop containing nucleoside triphosphate hydrolases"/>
    <property type="match status" value="1"/>
</dbReference>
<dbReference type="GO" id="GO:0005524">
    <property type="term" value="F:ATP binding"/>
    <property type="evidence" value="ECO:0007669"/>
    <property type="project" value="InterPro"/>
</dbReference>
<organism evidence="4 5">
    <name type="scientific">Thelephora terrestris</name>
    <dbReference type="NCBI Taxonomy" id="56493"/>
    <lineage>
        <taxon>Eukaryota</taxon>
        <taxon>Fungi</taxon>
        <taxon>Dikarya</taxon>
        <taxon>Basidiomycota</taxon>
        <taxon>Agaricomycotina</taxon>
        <taxon>Agaricomycetes</taxon>
        <taxon>Thelephorales</taxon>
        <taxon>Thelephoraceae</taxon>
        <taxon>Thelephora</taxon>
    </lineage>
</organism>
<evidence type="ECO:0000313" key="4">
    <source>
        <dbReference type="EMBL" id="KAF9792029.1"/>
    </source>
</evidence>
<dbReference type="GO" id="GO:0004674">
    <property type="term" value="F:protein serine/threonine kinase activity"/>
    <property type="evidence" value="ECO:0007669"/>
    <property type="project" value="TreeGrafter"/>
</dbReference>
<dbReference type="SUPFAM" id="SSF56112">
    <property type="entry name" value="Protein kinase-like (PK-like)"/>
    <property type="match status" value="1"/>
</dbReference>
<name>A0A9P6LBQ7_9AGAM</name>
<keyword evidence="5" id="KW-1185">Reference proteome</keyword>
<dbReference type="InterPro" id="IPR001245">
    <property type="entry name" value="Ser-Thr/Tyr_kinase_cat_dom"/>
</dbReference>
<reference evidence="4" key="1">
    <citation type="journal article" date="2020" name="Nat. Commun.">
        <title>Large-scale genome sequencing of mycorrhizal fungi provides insights into the early evolution of symbiotic traits.</title>
        <authorList>
            <person name="Miyauchi S."/>
            <person name="Kiss E."/>
            <person name="Kuo A."/>
            <person name="Drula E."/>
            <person name="Kohler A."/>
            <person name="Sanchez-Garcia M."/>
            <person name="Morin E."/>
            <person name="Andreopoulos B."/>
            <person name="Barry K.W."/>
            <person name="Bonito G."/>
            <person name="Buee M."/>
            <person name="Carver A."/>
            <person name="Chen C."/>
            <person name="Cichocki N."/>
            <person name="Clum A."/>
            <person name="Culley D."/>
            <person name="Crous P.W."/>
            <person name="Fauchery L."/>
            <person name="Girlanda M."/>
            <person name="Hayes R.D."/>
            <person name="Keri Z."/>
            <person name="LaButti K."/>
            <person name="Lipzen A."/>
            <person name="Lombard V."/>
            <person name="Magnuson J."/>
            <person name="Maillard F."/>
            <person name="Murat C."/>
            <person name="Nolan M."/>
            <person name="Ohm R.A."/>
            <person name="Pangilinan J."/>
            <person name="Pereira M.F."/>
            <person name="Perotto S."/>
            <person name="Peter M."/>
            <person name="Pfister S."/>
            <person name="Riley R."/>
            <person name="Sitrit Y."/>
            <person name="Stielow J.B."/>
            <person name="Szollosi G."/>
            <person name="Zifcakova L."/>
            <person name="Stursova M."/>
            <person name="Spatafora J.W."/>
            <person name="Tedersoo L."/>
            <person name="Vaario L.M."/>
            <person name="Yamada A."/>
            <person name="Yan M."/>
            <person name="Wang P."/>
            <person name="Xu J."/>
            <person name="Bruns T."/>
            <person name="Baldrian P."/>
            <person name="Vilgalys R."/>
            <person name="Dunand C."/>
            <person name="Henrissat B."/>
            <person name="Grigoriev I.V."/>
            <person name="Hibbett D."/>
            <person name="Nagy L.G."/>
            <person name="Martin F.M."/>
        </authorList>
    </citation>
    <scope>NUCLEOTIDE SEQUENCE</scope>
    <source>
        <strain evidence="4">UH-Tt-Lm1</strain>
    </source>
</reference>
<feature type="domain" description="Protein kinase" evidence="3">
    <location>
        <begin position="1"/>
        <end position="236"/>
    </location>
</feature>
<proteinExistence type="inferred from homology"/>
<dbReference type="Gene3D" id="3.40.50.300">
    <property type="entry name" value="P-loop containing nucleotide triphosphate hydrolases"/>
    <property type="match status" value="1"/>
</dbReference>
<dbReference type="OrthoDB" id="5979581at2759"/>
<comment type="similarity">
    <text evidence="1">Belongs to the protein kinase superfamily. TKL Ser/Thr protein kinase family. ROCO subfamily.</text>
</comment>
<dbReference type="InterPro" id="IPR000719">
    <property type="entry name" value="Prot_kinase_dom"/>
</dbReference>
<dbReference type="Pfam" id="PF07714">
    <property type="entry name" value="PK_Tyr_Ser-Thr"/>
    <property type="match status" value="1"/>
</dbReference>
<keyword evidence="4" id="KW-0808">Transferase</keyword>
<dbReference type="InterPro" id="IPR011009">
    <property type="entry name" value="Kinase-like_dom_sf"/>
</dbReference>
<dbReference type="PROSITE" id="PS50011">
    <property type="entry name" value="PROTEIN_KINASE_DOM"/>
    <property type="match status" value="1"/>
</dbReference>
<evidence type="ECO:0000313" key="5">
    <source>
        <dbReference type="Proteomes" id="UP000736335"/>
    </source>
</evidence>
<dbReference type="AlphaFoldDB" id="A0A9P6LBQ7"/>
<accession>A0A9P6LBQ7</accession>
<evidence type="ECO:0000256" key="2">
    <source>
        <dbReference type="SAM" id="MobiDB-lite"/>
    </source>
</evidence>
<comment type="caution">
    <text evidence="4">The sequence shown here is derived from an EMBL/GenBank/DDBJ whole genome shotgun (WGS) entry which is preliminary data.</text>
</comment>
<keyword evidence="4" id="KW-0418">Kinase</keyword>
<dbReference type="Proteomes" id="UP000736335">
    <property type="component" value="Unassembled WGS sequence"/>
</dbReference>
<gene>
    <name evidence="4" type="ORF">BJ322DRAFT_7789</name>
</gene>
<dbReference type="InterPro" id="IPR051681">
    <property type="entry name" value="Ser/Thr_Kinases-Pseudokinases"/>
</dbReference>
<feature type="compositionally biased region" description="Polar residues" evidence="2">
    <location>
        <begin position="8"/>
        <end position="20"/>
    </location>
</feature>
<dbReference type="InterPro" id="IPR027417">
    <property type="entry name" value="P-loop_NTPase"/>
</dbReference>
<protein>
    <submittedName>
        <fullName evidence="4">Kinase-like domain-containing protein</fullName>
    </submittedName>
</protein>